<comment type="caution">
    <text evidence="2">The sequence shown here is derived from an EMBL/GenBank/DDBJ whole genome shotgun (WGS) entry which is preliminary data.</text>
</comment>
<evidence type="ECO:0000313" key="2">
    <source>
        <dbReference type="EMBL" id="MBD8044782.1"/>
    </source>
</evidence>
<accession>A0ABR8YKM5</accession>
<dbReference type="Proteomes" id="UP000652763">
    <property type="component" value="Unassembled WGS sequence"/>
</dbReference>
<dbReference type="InterPro" id="IPR002734">
    <property type="entry name" value="RibDG_C"/>
</dbReference>
<proteinExistence type="predicted"/>
<feature type="domain" description="Bacterial bifunctional deaminase-reductase C-terminal" evidence="1">
    <location>
        <begin position="28"/>
        <end position="195"/>
    </location>
</feature>
<evidence type="ECO:0000259" key="1">
    <source>
        <dbReference type="Pfam" id="PF01872"/>
    </source>
</evidence>
<protein>
    <submittedName>
        <fullName evidence="2">Dihydrofolate reductase family protein</fullName>
    </submittedName>
</protein>
<dbReference type="EMBL" id="JACSQC010000006">
    <property type="protein sequence ID" value="MBD8044782.1"/>
    <property type="molecule type" value="Genomic_DNA"/>
</dbReference>
<keyword evidence="3" id="KW-1185">Reference proteome</keyword>
<organism evidence="2 3">
    <name type="scientific">Arthrobacter pullicola</name>
    <dbReference type="NCBI Taxonomy" id="2762224"/>
    <lineage>
        <taxon>Bacteria</taxon>
        <taxon>Bacillati</taxon>
        <taxon>Actinomycetota</taxon>
        <taxon>Actinomycetes</taxon>
        <taxon>Micrococcales</taxon>
        <taxon>Micrococcaceae</taxon>
        <taxon>Arthrobacter</taxon>
    </lineage>
</organism>
<dbReference type="Gene3D" id="3.40.430.10">
    <property type="entry name" value="Dihydrofolate Reductase, subunit A"/>
    <property type="match status" value="1"/>
</dbReference>
<gene>
    <name evidence="2" type="ORF">H9638_13290</name>
</gene>
<dbReference type="RefSeq" id="WP_191748087.1">
    <property type="nucleotide sequence ID" value="NZ_JACSQC010000006.1"/>
</dbReference>
<name>A0ABR8YKM5_9MICC</name>
<evidence type="ECO:0000313" key="3">
    <source>
        <dbReference type="Proteomes" id="UP000652763"/>
    </source>
</evidence>
<reference evidence="2 3" key="1">
    <citation type="submission" date="2020-08" db="EMBL/GenBank/DDBJ databases">
        <title>A Genomic Blueprint of the Chicken Gut Microbiome.</title>
        <authorList>
            <person name="Gilroy R."/>
            <person name="Ravi A."/>
            <person name="Getino M."/>
            <person name="Pursley I."/>
            <person name="Horton D.L."/>
            <person name="Alikhan N.-F."/>
            <person name="Baker D."/>
            <person name="Gharbi K."/>
            <person name="Hall N."/>
            <person name="Watson M."/>
            <person name="Adriaenssens E.M."/>
            <person name="Foster-Nyarko E."/>
            <person name="Jarju S."/>
            <person name="Secka A."/>
            <person name="Antonio M."/>
            <person name="Oren A."/>
            <person name="Chaudhuri R."/>
            <person name="La Ragione R.M."/>
            <person name="Hildebrand F."/>
            <person name="Pallen M.J."/>
        </authorList>
    </citation>
    <scope>NUCLEOTIDE SEQUENCE [LARGE SCALE GENOMIC DNA]</scope>
    <source>
        <strain evidence="2 3">Sa2BUA2</strain>
    </source>
</reference>
<dbReference type="Pfam" id="PF01872">
    <property type="entry name" value="RibD_C"/>
    <property type="match status" value="1"/>
</dbReference>
<sequence>MTDDAPETIPDRAPDTSLDLTLDPGVQVMVQEWISLDGFAAGPGGEADLFAAVAPETSAAGQDWNMRLLPHVDEILLGRRTYELFAAYWPTADEPIAAQLNMARKTVASRTLSSAPWGAYPEAAVVPDAVSYVRERRSQGGKFLIWGSVSLVHALLEAGEVDELDLFIAPIMLGQGLRAFPERSLLLQLHNVRHWRGTLHARYRPSAPREPGAAGHDLVF</sequence>
<dbReference type="SUPFAM" id="SSF53597">
    <property type="entry name" value="Dihydrofolate reductase-like"/>
    <property type="match status" value="1"/>
</dbReference>
<dbReference type="InterPro" id="IPR024072">
    <property type="entry name" value="DHFR-like_dom_sf"/>
</dbReference>